<name>A0A8T5VIY5_9BRAD</name>
<reference evidence="1" key="2">
    <citation type="submission" date="2022-04" db="EMBL/GenBank/DDBJ databases">
        <authorList>
            <person name="Bromfield E.S.P."/>
            <person name="Cloutier S."/>
        </authorList>
    </citation>
    <scope>NUCLEOTIDE SEQUENCE</scope>
    <source>
        <strain evidence="1">1S5</strain>
        <plasmid evidence="1">pBb1S5b</plasmid>
    </source>
</reference>
<evidence type="ECO:0000313" key="1">
    <source>
        <dbReference type="EMBL" id="UPT92363.1"/>
    </source>
</evidence>
<gene>
    <name evidence="1" type="ORF">HAP41_0000049605</name>
</gene>
<reference evidence="1" key="1">
    <citation type="journal article" date="2017" name="Syst. Appl. Microbiol.">
        <title>Soybeans inoculated with root zone soils of Canadian native legumes harbour diverse and novel Bradyrhizobium spp. that possess agricultural potential.</title>
        <authorList>
            <person name="Bromfield E.S.P."/>
            <person name="Cloutier S."/>
            <person name="Tambong J.T."/>
            <person name="Tran Thi T.V."/>
        </authorList>
    </citation>
    <scope>NUCLEOTIDE SEQUENCE</scope>
    <source>
        <strain evidence="1">1S5</strain>
    </source>
</reference>
<geneLocation type="plasmid" evidence="1 2">
    <name>pBb1S5b</name>
</geneLocation>
<dbReference type="EMBL" id="CP096257">
    <property type="protein sequence ID" value="UPT92363.1"/>
    <property type="molecule type" value="Genomic_DNA"/>
</dbReference>
<dbReference type="AlphaFoldDB" id="A0A8T5VIY5"/>
<dbReference type="RefSeq" id="WP_175618598.1">
    <property type="nucleotide sequence ID" value="NZ_CP096257.1"/>
</dbReference>
<protein>
    <submittedName>
        <fullName evidence="1">Uncharacterized protein</fullName>
    </submittedName>
</protein>
<sequence>MSVENCVRSIEGGYLHFNRVDSYKDFPDADRHDGEQLPGDRAGNAAATFAKAPGFSVAHYYDQSRSRTYAFCAALEDTDHAWTYGGGTARGNVGLVFDFDKLRATLNRALLSGGAALEFNGARCRQIFDLNYGIVNYVDWESHRANESRLPNPIMYTYLKDRGRFAEERELRISLSALGIGKFVLDDRTEIAFPQHLHLDFDFRAAFADNTIREIIAGPRCDEDFLRTELRRLGADLVPRDPP</sequence>
<dbReference type="Proteomes" id="UP000551709">
    <property type="component" value="Plasmid pBb1S5b"/>
</dbReference>
<organism evidence="1 2">
    <name type="scientific">Bradyrhizobium barranii subsp. apii</name>
    <dbReference type="NCBI Taxonomy" id="2819348"/>
    <lineage>
        <taxon>Bacteria</taxon>
        <taxon>Pseudomonadati</taxon>
        <taxon>Pseudomonadota</taxon>
        <taxon>Alphaproteobacteria</taxon>
        <taxon>Hyphomicrobiales</taxon>
        <taxon>Nitrobacteraceae</taxon>
        <taxon>Bradyrhizobium</taxon>
        <taxon>Bradyrhizobium barranii</taxon>
    </lineage>
</organism>
<keyword evidence="1" id="KW-0614">Plasmid</keyword>
<evidence type="ECO:0000313" key="2">
    <source>
        <dbReference type="Proteomes" id="UP000551709"/>
    </source>
</evidence>
<accession>A0A8T5VIY5</accession>
<proteinExistence type="predicted"/>